<evidence type="ECO:0000259" key="2">
    <source>
        <dbReference type="Pfam" id="PF01569"/>
    </source>
</evidence>
<dbReference type="InterPro" id="IPR000326">
    <property type="entry name" value="PAP2/HPO"/>
</dbReference>
<feature type="chain" id="PRO_5019526111" evidence="1">
    <location>
        <begin position="26"/>
        <end position="457"/>
    </location>
</feature>
<keyword evidence="1" id="KW-0732">Signal</keyword>
<dbReference type="PROSITE" id="PS51257">
    <property type="entry name" value="PROKAR_LIPOPROTEIN"/>
    <property type="match status" value="1"/>
</dbReference>
<reference evidence="3 4" key="1">
    <citation type="submission" date="2018-08" db="EMBL/GenBank/DDBJ databases">
        <title>Fibrisoma montanum sp. nov., isolated from Danxia mountain soil.</title>
        <authorList>
            <person name="Huang Y."/>
        </authorList>
    </citation>
    <scope>NUCLEOTIDE SEQUENCE [LARGE SCALE GENOMIC DNA]</scope>
    <source>
        <strain evidence="3 4">HYT19</strain>
    </source>
</reference>
<accession>A0A418M8D5</accession>
<evidence type="ECO:0000256" key="1">
    <source>
        <dbReference type="SAM" id="SignalP"/>
    </source>
</evidence>
<sequence length="457" mass="51436">MNPVKHLRKQLLFGCLTALVMLGLAGCQKKATPAEYNAKAADPERYNMALDKLTQVVIHDIFSPPVASRIYGYANLAGYEALVPFDPNYTSLGGKMKRFQTGPQPEAGKDYCYPLASARAFLTVARALTFETEFYDEFEKTFYEKYKEDGVPDDVYERSMAYGEAVAKHVLDFAAKDSYKQTRGFKFTVTNEEGTWVPTPPAYMDAAEPQWNKLRCWVMDTCSQFMPPRPFAYSLAKGTPYEKEVMEVYQIGKNLTEEQKKIAYFWDDNAFVINVAGHVTYASKKMTPGGHWLAIAETVARQKKLNLMQTVEAYTLTSFAMADGFIACWDEKYRTRTVRPETVINKSLDPKWTPYLQTPPFPEYPSGHSTISAAAATVLTELIGDNIAFTDSTEYKYGHGIRSFKSFRDAALEASVSRLYGGIHYRSALDNGAAMGEKVGQWILQKARTRKSTIASR</sequence>
<gene>
    <name evidence="3" type="ORF">DYU11_15145</name>
</gene>
<proteinExistence type="predicted"/>
<keyword evidence="4" id="KW-1185">Reference proteome</keyword>
<evidence type="ECO:0000313" key="3">
    <source>
        <dbReference type="EMBL" id="RIV22355.1"/>
    </source>
</evidence>
<dbReference type="Gene3D" id="1.10.606.20">
    <property type="match status" value="1"/>
</dbReference>
<feature type="signal peptide" evidence="1">
    <location>
        <begin position="1"/>
        <end position="25"/>
    </location>
</feature>
<dbReference type="InterPro" id="IPR036938">
    <property type="entry name" value="PAP2/HPO_sf"/>
</dbReference>
<dbReference type="OrthoDB" id="7793240at2"/>
<dbReference type="CDD" id="cd03398">
    <property type="entry name" value="PAP2_haloperoxidase"/>
    <property type="match status" value="1"/>
</dbReference>
<dbReference type="PANTHER" id="PTHR34599:SF2">
    <property type="entry name" value="TRAF-TYPE DOMAIN-CONTAINING PROTEIN"/>
    <property type="match status" value="1"/>
</dbReference>
<dbReference type="EMBL" id="QXED01000004">
    <property type="protein sequence ID" value="RIV22355.1"/>
    <property type="molecule type" value="Genomic_DNA"/>
</dbReference>
<dbReference type="SUPFAM" id="SSF48317">
    <property type="entry name" value="Acid phosphatase/Vanadium-dependent haloperoxidase"/>
    <property type="match status" value="1"/>
</dbReference>
<dbReference type="PANTHER" id="PTHR34599">
    <property type="entry name" value="PEROXIDASE-RELATED"/>
    <property type="match status" value="1"/>
</dbReference>
<dbReference type="AlphaFoldDB" id="A0A418M8D5"/>
<evidence type="ECO:0000313" key="4">
    <source>
        <dbReference type="Proteomes" id="UP000283523"/>
    </source>
</evidence>
<dbReference type="InterPro" id="IPR052559">
    <property type="entry name" value="V-haloperoxidase"/>
</dbReference>
<organism evidence="3 4">
    <name type="scientific">Fibrisoma montanum</name>
    <dbReference type="NCBI Taxonomy" id="2305895"/>
    <lineage>
        <taxon>Bacteria</taxon>
        <taxon>Pseudomonadati</taxon>
        <taxon>Bacteroidota</taxon>
        <taxon>Cytophagia</taxon>
        <taxon>Cytophagales</taxon>
        <taxon>Spirosomataceae</taxon>
        <taxon>Fibrisoma</taxon>
    </lineage>
</organism>
<dbReference type="Proteomes" id="UP000283523">
    <property type="component" value="Unassembled WGS sequence"/>
</dbReference>
<name>A0A418M8D5_9BACT</name>
<protein>
    <submittedName>
        <fullName evidence="3">Phosphatase PAP2 family protein</fullName>
    </submittedName>
</protein>
<dbReference type="RefSeq" id="WP_119668541.1">
    <property type="nucleotide sequence ID" value="NZ_QXED01000004.1"/>
</dbReference>
<comment type="caution">
    <text evidence="3">The sequence shown here is derived from an EMBL/GenBank/DDBJ whole genome shotgun (WGS) entry which is preliminary data.</text>
</comment>
<dbReference type="Pfam" id="PF01569">
    <property type="entry name" value="PAP2"/>
    <property type="match status" value="1"/>
</dbReference>
<feature type="domain" description="Phosphatidic acid phosphatase type 2/haloperoxidase" evidence="2">
    <location>
        <begin position="332"/>
        <end position="448"/>
    </location>
</feature>